<dbReference type="GeneTree" id="ENSGT00940000155616"/>
<dbReference type="Proteomes" id="UP000261540">
    <property type="component" value="Unplaced"/>
</dbReference>
<comment type="similarity">
    <text evidence="1">Belongs to the metallo-dependent hydrolases superfamily. TatD-type hydrolase family.</text>
</comment>
<dbReference type="PROSITE" id="PS01091">
    <property type="entry name" value="TATD_3"/>
    <property type="match status" value="1"/>
</dbReference>
<dbReference type="InterPro" id="IPR001130">
    <property type="entry name" value="TatD-like"/>
</dbReference>
<dbReference type="PROSITE" id="PS01137">
    <property type="entry name" value="TATD_1"/>
    <property type="match status" value="1"/>
</dbReference>
<protein>
    <submittedName>
        <fullName evidence="4">TatD DNase domain containing 2</fullName>
    </submittedName>
</protein>
<dbReference type="PANTHER" id="PTHR46363">
    <property type="entry name" value="DEOXYRIBONUCLEASE TATDN2-RELATED"/>
    <property type="match status" value="1"/>
</dbReference>
<feature type="compositionally biased region" description="Basic residues" evidence="3">
    <location>
        <begin position="86"/>
        <end position="95"/>
    </location>
</feature>
<dbReference type="AlphaFoldDB" id="A0A3B3QWL3"/>
<dbReference type="Ensembl" id="ENSPKIT00000034646.1">
    <property type="protein sequence ID" value="ENSPKIP00000010513.1"/>
    <property type="gene ID" value="ENSPKIG00000025206.1"/>
</dbReference>
<feature type="region of interest" description="Disordered" evidence="3">
    <location>
        <begin position="363"/>
        <end position="382"/>
    </location>
</feature>
<dbReference type="KEGG" id="pki:111840583"/>
<keyword evidence="2" id="KW-0378">Hydrolase</keyword>
<evidence type="ECO:0000256" key="2">
    <source>
        <dbReference type="ARBA" id="ARBA00022801"/>
    </source>
</evidence>
<evidence type="ECO:0000256" key="1">
    <source>
        <dbReference type="ARBA" id="ARBA00009275"/>
    </source>
</evidence>
<feature type="region of interest" description="Disordered" evidence="3">
    <location>
        <begin position="1"/>
        <end position="41"/>
    </location>
</feature>
<reference evidence="4" key="1">
    <citation type="submission" date="2025-08" db="UniProtKB">
        <authorList>
            <consortium name="Ensembl"/>
        </authorList>
    </citation>
    <scope>IDENTIFICATION</scope>
</reference>
<dbReference type="CTD" id="9797"/>
<feature type="region of interest" description="Disordered" evidence="3">
    <location>
        <begin position="273"/>
        <end position="327"/>
    </location>
</feature>
<feature type="region of interest" description="Disordered" evidence="3">
    <location>
        <begin position="81"/>
        <end position="101"/>
    </location>
</feature>
<dbReference type="SUPFAM" id="SSF51556">
    <property type="entry name" value="Metallo-dependent hydrolases"/>
    <property type="match status" value="1"/>
</dbReference>
<feature type="region of interest" description="Disordered" evidence="3">
    <location>
        <begin position="218"/>
        <end position="240"/>
    </location>
</feature>
<evidence type="ECO:0000313" key="4">
    <source>
        <dbReference type="Ensembl" id="ENSPKIP00000010513.1"/>
    </source>
</evidence>
<dbReference type="FunFam" id="3.20.20.140:FF:000027">
    <property type="entry name" value="putative deoxyribonuclease TATDN2"/>
    <property type="match status" value="1"/>
</dbReference>
<evidence type="ECO:0000256" key="3">
    <source>
        <dbReference type="SAM" id="MobiDB-lite"/>
    </source>
</evidence>
<keyword evidence="5" id="KW-1185">Reference proteome</keyword>
<name>A0A3B3QWL3_9TELE</name>
<dbReference type="Gene3D" id="3.20.20.140">
    <property type="entry name" value="Metal-dependent hydrolases"/>
    <property type="match status" value="1"/>
</dbReference>
<organism evidence="4 5">
    <name type="scientific">Paramormyrops kingsleyae</name>
    <dbReference type="NCBI Taxonomy" id="1676925"/>
    <lineage>
        <taxon>Eukaryota</taxon>
        <taxon>Metazoa</taxon>
        <taxon>Chordata</taxon>
        <taxon>Craniata</taxon>
        <taxon>Vertebrata</taxon>
        <taxon>Euteleostomi</taxon>
        <taxon>Actinopterygii</taxon>
        <taxon>Neopterygii</taxon>
        <taxon>Teleostei</taxon>
        <taxon>Osteoglossocephala</taxon>
        <taxon>Osteoglossomorpha</taxon>
        <taxon>Osteoglossiformes</taxon>
        <taxon>Mormyridae</taxon>
        <taxon>Paramormyrops</taxon>
    </lineage>
</organism>
<reference evidence="4" key="2">
    <citation type="submission" date="2025-09" db="UniProtKB">
        <authorList>
            <consortium name="Ensembl"/>
        </authorList>
    </citation>
    <scope>IDENTIFICATION</scope>
</reference>
<accession>A0A3B3QWL3</accession>
<feature type="compositionally biased region" description="Polar residues" evidence="3">
    <location>
        <begin position="281"/>
        <end position="298"/>
    </location>
</feature>
<evidence type="ECO:0000313" key="5">
    <source>
        <dbReference type="Proteomes" id="UP000261540"/>
    </source>
</evidence>
<dbReference type="InterPro" id="IPR032466">
    <property type="entry name" value="Metal_Hydrolase"/>
</dbReference>
<sequence length="674" mass="76492">MDRKPKEEFGWESAAAFSPSKNRRISNDRVGSSLWKKEDEDLSVGPGMLEDICLNTAMHKPTHSPSEKLRATETEALGWTPTRRTSGQRKPRKSYRTGAEVTVSPAKVSNCDISPILTESILSDNKVLPCGKKNNDRTPEREFLEKPDWSDVDDPVEIKNFSQDEGFFTKSQLKNSSEYETSPLPYLAACFKHSNACDDEILVPRKPPSEIAMQLPCESSQNQWNSPDQTSCESSSNQWNNALEMPSKPFQNQRNNILQSPCGFIPRQLNSAFRKPDSSSHHWNTAVQSPVEFSQRQRNSADHKSREPSIVMCSTGNHKSHSSEISKRSDVFATPGCTVKAGSSLPTYSFPLWSPDLLSSGDELRSDSDCSPMHLKTSSNNRTRQVSVEAQSMWDSDSDQKARPLSFIDTHCHLDMLYTKLGFRGTFAHFRRLYHSSFSSKFEGCIADFCNPRLMVREQLWEPLLSEELVWGAFGCHPHFAKEYDIIDEHSILTAMRHPKAVAFGEIGLDYSSKCSTTVGQQKKVFERQLHLAVQMKKPLVIHCRDADEDLLEILKRLVPRDYKIHRHCFTNSYDVIEPFLQEFPNMSVGFTALLTYPKAVEVKDAIKRIPLHRIVVETDAPYFLPYQVSKSVCRYSHPGMAIHTLHEISRLKGELFSTVLSTLRQTTAKLYDL</sequence>
<dbReference type="PROSITE" id="PS01090">
    <property type="entry name" value="TATD_2"/>
    <property type="match status" value="1"/>
</dbReference>
<dbReference type="PANTHER" id="PTHR46363:SF1">
    <property type="entry name" value="DEOXYRIBONUCLEASE TATDN2-RELATED"/>
    <property type="match status" value="1"/>
</dbReference>
<dbReference type="OrthoDB" id="413993at2759"/>
<proteinExistence type="inferred from homology"/>
<dbReference type="STRING" id="1676925.ENSPKIP00000010513"/>
<dbReference type="InterPro" id="IPR018228">
    <property type="entry name" value="DNase_TatD-rel_CS"/>
</dbReference>
<dbReference type="Pfam" id="PF01026">
    <property type="entry name" value="TatD_DNase"/>
    <property type="match status" value="1"/>
</dbReference>
<dbReference type="GO" id="GO:0016788">
    <property type="term" value="F:hydrolase activity, acting on ester bonds"/>
    <property type="evidence" value="ECO:0007669"/>
    <property type="project" value="InterPro"/>
</dbReference>
<dbReference type="CDD" id="cd01310">
    <property type="entry name" value="TatD_DNAse"/>
    <property type="match status" value="1"/>
</dbReference>